<evidence type="ECO:0000256" key="1">
    <source>
        <dbReference type="ARBA" id="ARBA00022741"/>
    </source>
</evidence>
<dbReference type="InterPro" id="IPR027417">
    <property type="entry name" value="P-loop_NTPase"/>
</dbReference>
<dbReference type="SMART" id="SM00487">
    <property type="entry name" value="DEXDc"/>
    <property type="match status" value="1"/>
</dbReference>
<evidence type="ECO:0000256" key="5">
    <source>
        <dbReference type="SAM" id="MobiDB-lite"/>
    </source>
</evidence>
<evidence type="ECO:0000256" key="3">
    <source>
        <dbReference type="ARBA" id="ARBA00022806"/>
    </source>
</evidence>
<dbReference type="AlphaFoldDB" id="A0A916QWJ0"/>
<keyword evidence="1" id="KW-0547">Nucleotide-binding</keyword>
<reference evidence="8" key="1">
    <citation type="journal article" date="2014" name="Int. J. Syst. Evol. Microbiol.">
        <title>Complete genome sequence of Corynebacterium casei LMG S-19264T (=DSM 44701T), isolated from a smear-ripened cheese.</title>
        <authorList>
            <consortium name="US DOE Joint Genome Institute (JGI-PGF)"/>
            <person name="Walter F."/>
            <person name="Albersmeier A."/>
            <person name="Kalinowski J."/>
            <person name="Ruckert C."/>
        </authorList>
    </citation>
    <scope>NUCLEOTIDE SEQUENCE</scope>
    <source>
        <strain evidence="8">CGMCC 1.15880</strain>
    </source>
</reference>
<accession>A0A916QWJ0</accession>
<keyword evidence="9" id="KW-1185">Reference proteome</keyword>
<dbReference type="InterPro" id="IPR001650">
    <property type="entry name" value="Helicase_C-like"/>
</dbReference>
<feature type="domain" description="Helicase C-terminal" evidence="7">
    <location>
        <begin position="209"/>
        <end position="373"/>
    </location>
</feature>
<dbReference type="InterPro" id="IPR049614">
    <property type="entry name" value="HrpB_DEXH"/>
</dbReference>
<dbReference type="Pfam" id="PF08482">
    <property type="entry name" value="HrpB_C"/>
    <property type="match status" value="1"/>
</dbReference>
<evidence type="ECO:0000313" key="8">
    <source>
        <dbReference type="EMBL" id="GGA13593.1"/>
    </source>
</evidence>
<dbReference type="NCBIfam" id="TIGR01970">
    <property type="entry name" value="DEAH_box_HrpB"/>
    <property type="match status" value="1"/>
</dbReference>
<proteinExistence type="predicted"/>
<evidence type="ECO:0000313" key="9">
    <source>
        <dbReference type="Proteomes" id="UP000628017"/>
    </source>
</evidence>
<keyword evidence="3 8" id="KW-0347">Helicase</keyword>
<dbReference type="InterPro" id="IPR011545">
    <property type="entry name" value="DEAD/DEAH_box_helicase_dom"/>
</dbReference>
<comment type="caution">
    <text evidence="8">The sequence shown here is derived from an EMBL/GenBank/DDBJ whole genome shotgun (WGS) entry which is preliminary data.</text>
</comment>
<dbReference type="GO" id="GO:0016787">
    <property type="term" value="F:hydrolase activity"/>
    <property type="evidence" value="ECO:0007669"/>
    <property type="project" value="UniProtKB-KW"/>
</dbReference>
<dbReference type="RefSeq" id="WP_188672051.1">
    <property type="nucleotide sequence ID" value="NZ_BMKA01000002.1"/>
</dbReference>
<dbReference type="InterPro" id="IPR010225">
    <property type="entry name" value="HrpB"/>
</dbReference>
<dbReference type="CDD" id="cd17990">
    <property type="entry name" value="DEXHc_HrpB"/>
    <property type="match status" value="1"/>
</dbReference>
<evidence type="ECO:0000259" key="6">
    <source>
        <dbReference type="PROSITE" id="PS51192"/>
    </source>
</evidence>
<gene>
    <name evidence="8" type="ORF">GCM10011498_12030</name>
</gene>
<dbReference type="InterPro" id="IPR013689">
    <property type="entry name" value="RNA_helicase_ATP-dep_HrpB_C"/>
</dbReference>
<keyword evidence="2" id="KW-0378">Hydrolase</keyword>
<dbReference type="FunFam" id="3.40.50.300:FF:002125">
    <property type="entry name" value="ATP-dependent helicase HrpB"/>
    <property type="match status" value="1"/>
</dbReference>
<organism evidence="8 9">
    <name type="scientific">Neptunicoccus cionae</name>
    <dbReference type="NCBI Taxonomy" id="2035344"/>
    <lineage>
        <taxon>Bacteria</taxon>
        <taxon>Pseudomonadati</taxon>
        <taxon>Pseudomonadota</taxon>
        <taxon>Alphaproteobacteria</taxon>
        <taxon>Rhodobacterales</taxon>
        <taxon>Paracoccaceae</taxon>
        <taxon>Neptunicoccus</taxon>
    </lineage>
</organism>
<dbReference type="InterPro" id="IPR014001">
    <property type="entry name" value="Helicase_ATP-bd"/>
</dbReference>
<evidence type="ECO:0000256" key="2">
    <source>
        <dbReference type="ARBA" id="ARBA00022801"/>
    </source>
</evidence>
<dbReference type="Gene3D" id="3.40.50.300">
    <property type="entry name" value="P-loop containing nucleotide triphosphate hydrolases"/>
    <property type="match status" value="2"/>
</dbReference>
<dbReference type="Proteomes" id="UP000628017">
    <property type="component" value="Unassembled WGS sequence"/>
</dbReference>
<dbReference type="PROSITE" id="PS51192">
    <property type="entry name" value="HELICASE_ATP_BIND_1"/>
    <property type="match status" value="1"/>
</dbReference>
<dbReference type="EMBL" id="BMKA01000002">
    <property type="protein sequence ID" value="GGA13593.1"/>
    <property type="molecule type" value="Genomic_DNA"/>
</dbReference>
<name>A0A916QWJ0_9RHOB</name>
<feature type="region of interest" description="Disordered" evidence="5">
    <location>
        <begin position="795"/>
        <end position="820"/>
    </location>
</feature>
<feature type="domain" description="Helicase ATP-binding" evidence="6">
    <location>
        <begin position="14"/>
        <end position="177"/>
    </location>
</feature>
<sequence length="820" mass="89138">MTRLPIEDALPELAEALEARGLAVLQAPPGAGKTTRVPLFLLERGLVEGRVLMLEPRRLAARAAAERMAQTLGEPVGQSVGYRMRGDSKVGPQTRIEVITEGILMRVIQNDPELSGVGCIIFDEFHERSLQADTGLAFALEIREALRPDLVLIAMSATLDAAPVATLMGNAPLVTSEGRGYPVETRHLAEPWNRPNRRGPRFEEAAADLIRQAAGETAGGILAFLPGEGEIRRVQSLLQGKLPAGSNLRPLYGALPFAEQRRAVLPDQEGCKIVLATSIAETSLTIQDVSVVVDGGRARRARFDAGSGMSRLVTERVTKAEATQRQGRAGRVAAGICYKLWTKGEEGGFAPFPLPEILSADITNLVLELAAWGTSTPTELPFLDQPRSSDVERSQELLRGLGALDPANRITDHGRALLRHPLHVRLAHMLEQGGPDAAILAALLENRDPLPRTAPSDLSLRLEAIRDPRRFADSHPYQANTAAVKTIKAEAKRLRGGTAPLSATETLALAYPDRIGLRRKGDAPRFVLSGGKGAVFSEDDSTGATRLAVIPSLDGDGREARVRMALPLTQGELATVYGEQFETRHLCEWSKRERRVLARKHLCFGALVLEDQNWKDCPADASSAAMCEGVGDLGLGCLPWSQPATLFRARAEWLRGQGHEMPDLSDAGLLAGLNDWLEPHLGGIRTPDGLRGLDLHMILRNQLDWGALQMLDQLAPASITAPTGTKLPIDYGAPQPKVSVRLQELFGMTTHPTAGPKRIPLLIELLSPARRAVQTTADLPGFWKSSYADVRKDMRGRYPRHPWPEDPTQAEPTRRVKPRG</sequence>
<evidence type="ECO:0000259" key="7">
    <source>
        <dbReference type="PROSITE" id="PS51194"/>
    </source>
</evidence>
<reference evidence="8" key="2">
    <citation type="submission" date="2020-09" db="EMBL/GenBank/DDBJ databases">
        <authorList>
            <person name="Sun Q."/>
            <person name="Zhou Y."/>
        </authorList>
    </citation>
    <scope>NUCLEOTIDE SEQUENCE</scope>
    <source>
        <strain evidence="8">CGMCC 1.15880</strain>
    </source>
</reference>
<dbReference type="PANTHER" id="PTHR43519:SF1">
    <property type="entry name" value="ATP-DEPENDENT RNA HELICASE HRPB"/>
    <property type="match status" value="1"/>
</dbReference>
<dbReference type="SUPFAM" id="SSF52540">
    <property type="entry name" value="P-loop containing nucleoside triphosphate hydrolases"/>
    <property type="match status" value="1"/>
</dbReference>
<dbReference type="PIRSF" id="PIRSF005496">
    <property type="entry name" value="ATP_hel_hrpB"/>
    <property type="match status" value="1"/>
</dbReference>
<keyword evidence="4" id="KW-0067">ATP-binding</keyword>
<evidence type="ECO:0000256" key="4">
    <source>
        <dbReference type="ARBA" id="ARBA00022840"/>
    </source>
</evidence>
<dbReference type="PROSITE" id="PS51194">
    <property type="entry name" value="HELICASE_CTER"/>
    <property type="match status" value="1"/>
</dbReference>
<dbReference type="CDD" id="cd18791">
    <property type="entry name" value="SF2_C_RHA"/>
    <property type="match status" value="1"/>
</dbReference>
<dbReference type="Gene3D" id="1.20.120.1080">
    <property type="match status" value="1"/>
</dbReference>
<dbReference type="InterPro" id="IPR007502">
    <property type="entry name" value="Helicase-assoc_dom"/>
</dbReference>
<dbReference type="GO" id="GO:0005524">
    <property type="term" value="F:ATP binding"/>
    <property type="evidence" value="ECO:0007669"/>
    <property type="project" value="UniProtKB-KW"/>
</dbReference>
<dbReference type="Pfam" id="PF00271">
    <property type="entry name" value="Helicase_C"/>
    <property type="match status" value="1"/>
</dbReference>
<dbReference type="GO" id="GO:0003676">
    <property type="term" value="F:nucleic acid binding"/>
    <property type="evidence" value="ECO:0007669"/>
    <property type="project" value="InterPro"/>
</dbReference>
<dbReference type="PANTHER" id="PTHR43519">
    <property type="entry name" value="ATP-DEPENDENT RNA HELICASE HRPB"/>
    <property type="match status" value="1"/>
</dbReference>
<dbReference type="GO" id="GO:0004386">
    <property type="term" value="F:helicase activity"/>
    <property type="evidence" value="ECO:0007669"/>
    <property type="project" value="UniProtKB-KW"/>
</dbReference>
<dbReference type="SMART" id="SM00847">
    <property type="entry name" value="HA2"/>
    <property type="match status" value="1"/>
</dbReference>
<protein>
    <submittedName>
        <fullName evidence="8">DEAD/DEAH box helicase</fullName>
    </submittedName>
</protein>
<dbReference type="Pfam" id="PF00270">
    <property type="entry name" value="DEAD"/>
    <property type="match status" value="1"/>
</dbReference>
<dbReference type="SMART" id="SM00490">
    <property type="entry name" value="HELICc"/>
    <property type="match status" value="1"/>
</dbReference>